<dbReference type="RefSeq" id="WP_283345685.1">
    <property type="nucleotide sequence ID" value="NZ_JASHIF010000018.1"/>
</dbReference>
<keyword evidence="3" id="KW-0804">Transcription</keyword>
<dbReference type="PROSITE" id="PS50042">
    <property type="entry name" value="CNMP_BINDING_3"/>
    <property type="match status" value="1"/>
</dbReference>
<dbReference type="SUPFAM" id="SSF51206">
    <property type="entry name" value="cAMP-binding domain-like"/>
    <property type="match status" value="1"/>
</dbReference>
<dbReference type="InterPro" id="IPR036388">
    <property type="entry name" value="WH-like_DNA-bd_sf"/>
</dbReference>
<feature type="domain" description="HTH crp-type" evidence="5">
    <location>
        <begin position="149"/>
        <end position="222"/>
    </location>
</feature>
<dbReference type="Proteomes" id="UP001236507">
    <property type="component" value="Unassembled WGS sequence"/>
</dbReference>
<dbReference type="Gene3D" id="2.60.120.10">
    <property type="entry name" value="Jelly Rolls"/>
    <property type="match status" value="1"/>
</dbReference>
<dbReference type="SUPFAM" id="SSF46785">
    <property type="entry name" value="Winged helix' DNA-binding domain"/>
    <property type="match status" value="1"/>
</dbReference>
<dbReference type="EMBL" id="JASHIF010000018">
    <property type="protein sequence ID" value="MDI9861194.1"/>
    <property type="molecule type" value="Genomic_DNA"/>
</dbReference>
<dbReference type="PANTHER" id="PTHR24567">
    <property type="entry name" value="CRP FAMILY TRANSCRIPTIONAL REGULATORY PROTEIN"/>
    <property type="match status" value="1"/>
</dbReference>
<dbReference type="InterPro" id="IPR050397">
    <property type="entry name" value="Env_Response_Regulators"/>
</dbReference>
<keyword evidence="1" id="KW-0805">Transcription regulation</keyword>
<protein>
    <submittedName>
        <fullName evidence="6">Crp/Fnr family transcriptional regulator</fullName>
    </submittedName>
</protein>
<sequence length="232" mass="27081">MNLDTKYWYLRDHRLFSVLSSSELKSICMISNFKTAKKGEIILFSHDESVRVYFLKKGTLKIVEVDDKGNEIVKDIIQKGDIFGEFTLTESDSDEYAVAVSDNVICCSFKMEDFEKLLEQNPQLGLSYTKWIGFRFKRLQNRYANLMFKDVRTRFMSFMNEWASKEGTQQDEDVVLHNYLTHQDIASLICSTRQTVTQLFNEFKEKGILDYSRTEIILKKAKITANYMGVKS</sequence>
<dbReference type="Pfam" id="PF13545">
    <property type="entry name" value="HTH_Crp_2"/>
    <property type="match status" value="1"/>
</dbReference>
<dbReference type="InterPro" id="IPR014710">
    <property type="entry name" value="RmlC-like_jellyroll"/>
</dbReference>
<dbReference type="PROSITE" id="PS51063">
    <property type="entry name" value="HTH_CRP_2"/>
    <property type="match status" value="1"/>
</dbReference>
<accession>A0ABT6YC90</accession>
<dbReference type="InterPro" id="IPR036390">
    <property type="entry name" value="WH_DNA-bd_sf"/>
</dbReference>
<comment type="caution">
    <text evidence="6">The sequence shown here is derived from an EMBL/GenBank/DDBJ whole genome shotgun (WGS) entry which is preliminary data.</text>
</comment>
<evidence type="ECO:0000259" key="5">
    <source>
        <dbReference type="PROSITE" id="PS51063"/>
    </source>
</evidence>
<dbReference type="SMART" id="SM00419">
    <property type="entry name" value="HTH_CRP"/>
    <property type="match status" value="1"/>
</dbReference>
<dbReference type="CDD" id="cd00038">
    <property type="entry name" value="CAP_ED"/>
    <property type="match status" value="1"/>
</dbReference>
<evidence type="ECO:0000313" key="6">
    <source>
        <dbReference type="EMBL" id="MDI9861194.1"/>
    </source>
</evidence>
<proteinExistence type="predicted"/>
<evidence type="ECO:0000256" key="3">
    <source>
        <dbReference type="ARBA" id="ARBA00023163"/>
    </source>
</evidence>
<dbReference type="Pfam" id="PF00027">
    <property type="entry name" value="cNMP_binding"/>
    <property type="match status" value="1"/>
</dbReference>
<evidence type="ECO:0000259" key="4">
    <source>
        <dbReference type="PROSITE" id="PS50042"/>
    </source>
</evidence>
<dbReference type="PANTHER" id="PTHR24567:SF74">
    <property type="entry name" value="HTH-TYPE TRANSCRIPTIONAL REGULATOR ARCR"/>
    <property type="match status" value="1"/>
</dbReference>
<dbReference type="SMART" id="SM00100">
    <property type="entry name" value="cNMP"/>
    <property type="match status" value="1"/>
</dbReference>
<evidence type="ECO:0000256" key="2">
    <source>
        <dbReference type="ARBA" id="ARBA00023125"/>
    </source>
</evidence>
<name>A0ABT6YC90_9BACT</name>
<dbReference type="InterPro" id="IPR000595">
    <property type="entry name" value="cNMP-bd_dom"/>
</dbReference>
<feature type="domain" description="Cyclic nucleotide-binding" evidence="4">
    <location>
        <begin position="15"/>
        <end position="118"/>
    </location>
</feature>
<dbReference type="InterPro" id="IPR012318">
    <property type="entry name" value="HTH_CRP"/>
</dbReference>
<reference evidence="6 7" key="1">
    <citation type="submission" date="2023-05" db="EMBL/GenBank/DDBJ databases">
        <title>Novel species of genus Flectobacillus isolated from stream in China.</title>
        <authorList>
            <person name="Lu H."/>
        </authorList>
    </citation>
    <scope>NUCLEOTIDE SEQUENCE [LARGE SCALE GENOMIC DNA]</scope>
    <source>
        <strain evidence="6 7">KCTC 42575</strain>
    </source>
</reference>
<keyword evidence="2" id="KW-0238">DNA-binding</keyword>
<evidence type="ECO:0000313" key="7">
    <source>
        <dbReference type="Proteomes" id="UP001236507"/>
    </source>
</evidence>
<dbReference type="InterPro" id="IPR018490">
    <property type="entry name" value="cNMP-bd_dom_sf"/>
</dbReference>
<keyword evidence="7" id="KW-1185">Reference proteome</keyword>
<gene>
    <name evidence="6" type="ORF">QM524_18395</name>
</gene>
<dbReference type="Gene3D" id="1.10.10.10">
    <property type="entry name" value="Winged helix-like DNA-binding domain superfamily/Winged helix DNA-binding domain"/>
    <property type="match status" value="1"/>
</dbReference>
<organism evidence="6 7">
    <name type="scientific">Flectobacillus roseus</name>
    <dbReference type="NCBI Taxonomy" id="502259"/>
    <lineage>
        <taxon>Bacteria</taxon>
        <taxon>Pseudomonadati</taxon>
        <taxon>Bacteroidota</taxon>
        <taxon>Cytophagia</taxon>
        <taxon>Cytophagales</taxon>
        <taxon>Flectobacillaceae</taxon>
        <taxon>Flectobacillus</taxon>
    </lineage>
</organism>
<evidence type="ECO:0000256" key="1">
    <source>
        <dbReference type="ARBA" id="ARBA00023015"/>
    </source>
</evidence>